<evidence type="ECO:0000259" key="10">
    <source>
        <dbReference type="PROSITE" id="PS52019"/>
    </source>
</evidence>
<dbReference type="SMART" id="SM00827">
    <property type="entry name" value="PKS_AT"/>
    <property type="match status" value="1"/>
</dbReference>
<dbReference type="InterPro" id="IPR014030">
    <property type="entry name" value="Ketoacyl_synth_N"/>
</dbReference>
<evidence type="ECO:0000256" key="5">
    <source>
        <dbReference type="ARBA" id="ARBA00022737"/>
    </source>
</evidence>
<keyword evidence="4" id="KW-0808">Transferase</keyword>
<dbReference type="InterPro" id="IPR029058">
    <property type="entry name" value="AB_hydrolase_fold"/>
</dbReference>
<dbReference type="InterPro" id="IPR049551">
    <property type="entry name" value="PKS_DH_C"/>
</dbReference>
<dbReference type="SUPFAM" id="SSF53474">
    <property type="entry name" value="alpha/beta-Hydrolases"/>
    <property type="match status" value="1"/>
</dbReference>
<evidence type="ECO:0000256" key="2">
    <source>
        <dbReference type="ARBA" id="ARBA00022450"/>
    </source>
</evidence>
<feature type="domain" description="Ketosynthase family 3 (KS3)" evidence="9">
    <location>
        <begin position="370"/>
        <end position="803"/>
    </location>
</feature>
<dbReference type="InterPro" id="IPR016039">
    <property type="entry name" value="Thiolase-like"/>
</dbReference>
<evidence type="ECO:0000313" key="12">
    <source>
        <dbReference type="Proteomes" id="UP000799779"/>
    </source>
</evidence>
<dbReference type="InterPro" id="IPR016035">
    <property type="entry name" value="Acyl_Trfase/lysoPLipase"/>
</dbReference>
<dbReference type="InterPro" id="IPR036736">
    <property type="entry name" value="ACP-like_sf"/>
</dbReference>
<feature type="compositionally biased region" description="Polar residues" evidence="7">
    <location>
        <begin position="1672"/>
        <end position="1695"/>
    </location>
</feature>
<sequence>MSAPVNVFLFGDQSYDFVPSLRELLKTNNNPILSAFLEQAHYVLRAQAIKSLPPSIHKPCRTANLAQLLRKYVDGVLPASFTTPLFCLAQLGCFMRDYSGGSYPTTGGNFNLGICGGALAASAISCSRSLSELLPVAVQTVLISFRLGICITERRDQLETAESERSRPWSVAIPLNPQDATTAIEILSTSLALPPPRRPWITTTSKSNTTVSGAPWVLEKLLQLPQVAGLRTKSIPVYIPVHNPALFTLEDVDQILSPLRGSSCMATPFVIPFISSASGQLTAAENYGALIEVVLKQILLEPIAWDAVEESVPKLIKARGDESNVRIVPLNTNAAHALRSALDSYFDSVQIEKPGASEKSENSHRPDDQKQKIAIVSMSGRFPESPSTESFWDLLYKGLDVCKKVPMRRWNVDTHVDPSGKTRNKGATPWGCWLDFYDQFDPKFFSISPKEAPQMDPAQRMALLSTWEAMERGGIVPDTTPSTQRNRVGVFHGVTSNDWMEVNTAQNVDTYFITGGNRGFIPGRINFCFEFSGPSYANDTACSSSLAAIHLACNSLWRGDCDTAVAGGTNMIFMPDGHTGLDKGFFLSRTGNCRTFDDQADGYCRAEGVGTLFLKRLEDAIADGDPILGTILATQTNHSSMSDSITRPLAQAQIDNMRAVLDMALVDSNSVSYVEMHGTGTQVGDAEEMKSVLTCFAPDEKTRKNDPLFIGSAKANVGHGEGVSGVTSVIKVLLMMQHNTIPPHCGIKPGSKINRNFPDLKARNVNIAFEPTSWVRQGNTKPRRAMINNFSAAGGNSALLLEDAPIISPVSEGVDPRKSHIVTVSAHTGKSMVGNLENLLSHLEKEECLLPQLSYTTTARRWHHAHRVALTGTSISDIRSSIRRALENGSGVNRPKGKANVVFAFTGQGSQFLGMGKELYQSVPSFKDDIGRLDRLAQKHGFQSFTHIYTAENPAQKIENMSPVQVQLAITSLQIALGKLLISWGAQPSAVFGHSLGEYAALHFAGVLSASDTLYLVGMRAQLLEKTCQPFTHAMLAVRSSTAALEQILRDHDGEVACVNGPSDTVMSGKHEDMLAAQKTLSAAGTKSTLLPLPYAFHSAQVEPFLEDFKSASRGVSFQSPSIPLLSPLTGEVMQAEDSITPEYLADHCRKTVNLVAALESARQQSLIRDNTIVIEIGPKPILCAMVKATLGHSLVFPTLDAKGGAWSNLQAVLSSLYTAGLNVDWVAYQAPFKSVHKVISLPSYAWDLKSYDIPYEGEWILHRHKIHCDCADGHNQWETAKYVPGQHTFAKNILIPDEASAVVNGKVKKGSKLNPDVEAYPSIELTTAVHKLLSEKTEPLGATLVVETDLSRKDINGISRGHMVDSIPLVTPSVYADIAMQVGKYAMDRIRAGHPGAIDGIIEISNMVIDKALVPHGLEPQLLRTTLTLTWPPKAAATTRSGQVKFETYYSDGKLDTVHGSCTVRFSTESQLKSLRKKVPEYRAAIQRLKAKSGDLTKFSGKRGYKLMSSLAGFHPDYKLLDAVILDEDANEATCTVNCDGCKDQGTYVAHPAHVDALMQLSSFSMNANDDTNLDEHVFTNHGWGSLQIYKKLQKGVSYDIYTKLTQAGDYAHGDVVVLDGDEVVAFFGNLSLRKVPRKALNAVLVAASQRAARHAGKADPTPVSKPQVVAKQTNRASSPASLHSEAPSFQDSAIGTPMEDKNAYAFEKARKIIAEESGIAEDDLTDDTAFADAGVDSLCSLVIGSRLREELDMDLDPDFSLFGAFTTVGELRSLFKGSESDAPDSSETRSPVTTPTEISDAPAEPTPVEISDNPVKLVPFCRPTKSVILQGTPKTARKTLFLLPDGSGSAGSYTGIPRVFSDIALVGLICPYSRDAENMNCTHESMMESFANEIRRRQPQGPYHVGGWSSGGAFAFMVAELLINQGEEVHSIIVVDAPVPQPMEKLPYEFYDYCNSLGLFPEQPGEAADAGPPAYLIPHFIAVVDVCMDYRSSALKTHRMPKLGLIWASHTVLDEATAPKMEGMHFMVKKRTDFGPDGWDEVLPGGEVEIIVAEGANHFTLMRPPYVDLVREIINRVVGEQE</sequence>
<feature type="region of interest" description="Disordered" evidence="7">
    <location>
        <begin position="1656"/>
        <end position="1698"/>
    </location>
</feature>
<keyword evidence="5" id="KW-0677">Repeat</keyword>
<keyword evidence="12" id="KW-1185">Reference proteome</keyword>
<dbReference type="InterPro" id="IPR001227">
    <property type="entry name" value="Ac_transferase_dom_sf"/>
</dbReference>
<name>A0A6A5WL05_9PLEO</name>
<evidence type="ECO:0000313" key="11">
    <source>
        <dbReference type="EMBL" id="KAF2000831.1"/>
    </source>
</evidence>
<dbReference type="PROSITE" id="PS50075">
    <property type="entry name" value="CARRIER"/>
    <property type="match status" value="1"/>
</dbReference>
<dbReference type="InterPro" id="IPR009081">
    <property type="entry name" value="PP-bd_ACP"/>
</dbReference>
<dbReference type="SUPFAM" id="SSF55048">
    <property type="entry name" value="Probable ACP-binding domain of malonyl-CoA ACP transacylase"/>
    <property type="match status" value="1"/>
</dbReference>
<feature type="region of interest" description="C-terminal hotdog fold" evidence="6">
    <location>
        <begin position="1495"/>
        <end position="1643"/>
    </location>
</feature>
<dbReference type="PANTHER" id="PTHR43775:SF40">
    <property type="entry name" value="NORSOLORINIC ACID SYNTHASE STCA"/>
    <property type="match status" value="1"/>
</dbReference>
<evidence type="ECO:0000256" key="4">
    <source>
        <dbReference type="ARBA" id="ARBA00022679"/>
    </source>
</evidence>
<dbReference type="InterPro" id="IPR049900">
    <property type="entry name" value="PKS_mFAS_DH"/>
</dbReference>
<dbReference type="Gene3D" id="1.10.1200.10">
    <property type="entry name" value="ACP-like"/>
    <property type="match status" value="1"/>
</dbReference>
<dbReference type="EMBL" id="ML977586">
    <property type="protein sequence ID" value="KAF2000831.1"/>
    <property type="molecule type" value="Genomic_DNA"/>
</dbReference>
<feature type="active site" description="Proton donor; for dehydratase activity" evidence="6">
    <location>
        <position position="1557"/>
    </location>
</feature>
<evidence type="ECO:0000256" key="1">
    <source>
        <dbReference type="ARBA" id="ARBA00001957"/>
    </source>
</evidence>
<dbReference type="Pfam" id="PF00109">
    <property type="entry name" value="ketoacyl-synt"/>
    <property type="match status" value="1"/>
</dbReference>
<dbReference type="PANTHER" id="PTHR43775">
    <property type="entry name" value="FATTY ACID SYNTHASE"/>
    <property type="match status" value="1"/>
</dbReference>
<dbReference type="CDD" id="cd00833">
    <property type="entry name" value="PKS"/>
    <property type="match status" value="1"/>
</dbReference>
<dbReference type="InterPro" id="IPR032088">
    <property type="entry name" value="SAT"/>
</dbReference>
<dbReference type="Pfam" id="PF00975">
    <property type="entry name" value="Thioesterase"/>
    <property type="match status" value="1"/>
</dbReference>
<dbReference type="Gene3D" id="3.30.70.3290">
    <property type="match status" value="1"/>
</dbReference>
<dbReference type="InterPro" id="IPR030918">
    <property type="entry name" value="PT_fungal_PKS"/>
</dbReference>
<evidence type="ECO:0000259" key="8">
    <source>
        <dbReference type="PROSITE" id="PS50075"/>
    </source>
</evidence>
<dbReference type="GO" id="GO:0004312">
    <property type="term" value="F:fatty acid synthase activity"/>
    <property type="evidence" value="ECO:0007669"/>
    <property type="project" value="TreeGrafter"/>
</dbReference>
<dbReference type="PROSITE" id="PS52004">
    <property type="entry name" value="KS3_2"/>
    <property type="match status" value="1"/>
</dbReference>
<evidence type="ECO:0000256" key="6">
    <source>
        <dbReference type="PROSITE-ProRule" id="PRU01363"/>
    </source>
</evidence>
<dbReference type="SUPFAM" id="SSF53901">
    <property type="entry name" value="Thiolase-like"/>
    <property type="match status" value="1"/>
</dbReference>
<dbReference type="OrthoDB" id="329835at2759"/>
<dbReference type="SMART" id="SM00825">
    <property type="entry name" value="PKS_KS"/>
    <property type="match status" value="1"/>
</dbReference>
<dbReference type="InterPro" id="IPR001031">
    <property type="entry name" value="Thioesterase"/>
</dbReference>
<dbReference type="InterPro" id="IPR042104">
    <property type="entry name" value="PKS_dehydratase_sf"/>
</dbReference>
<dbReference type="Pfam" id="PF00698">
    <property type="entry name" value="Acyl_transf_1"/>
    <property type="match status" value="1"/>
</dbReference>
<dbReference type="InterPro" id="IPR014031">
    <property type="entry name" value="Ketoacyl_synth_C"/>
</dbReference>
<keyword evidence="2" id="KW-0596">Phosphopantetheine</keyword>
<dbReference type="InterPro" id="IPR014043">
    <property type="entry name" value="Acyl_transferase_dom"/>
</dbReference>
<feature type="region of interest" description="N-terminal hotdog fold" evidence="6">
    <location>
        <begin position="1331"/>
        <end position="1472"/>
    </location>
</feature>
<dbReference type="Gene3D" id="3.40.366.10">
    <property type="entry name" value="Malonyl-Coenzyme A Acyl Carrier Protein, domain 2"/>
    <property type="match status" value="2"/>
</dbReference>
<feature type="domain" description="PKS/mFAS DH" evidence="10">
    <location>
        <begin position="1331"/>
        <end position="1643"/>
    </location>
</feature>
<protein>
    <submittedName>
        <fullName evidence="11">Polyketide synthase-like protein</fullName>
    </submittedName>
</protein>
<dbReference type="InterPro" id="IPR020841">
    <property type="entry name" value="PKS_Beta-ketoAc_synthase_dom"/>
</dbReference>
<dbReference type="Gene3D" id="3.40.47.10">
    <property type="match status" value="1"/>
</dbReference>
<dbReference type="GO" id="GO:0044550">
    <property type="term" value="P:secondary metabolite biosynthetic process"/>
    <property type="evidence" value="ECO:0007669"/>
    <property type="project" value="TreeGrafter"/>
</dbReference>
<feature type="domain" description="Carrier" evidence="8">
    <location>
        <begin position="1705"/>
        <end position="1781"/>
    </location>
</feature>
<dbReference type="FunFam" id="3.10.129.110:FF:000001">
    <property type="entry name" value="Sterigmatocystin biosynthesis polyketide synthase"/>
    <property type="match status" value="1"/>
</dbReference>
<dbReference type="Pfam" id="PF22621">
    <property type="entry name" value="CurL-like_PKS_C"/>
    <property type="match status" value="1"/>
</dbReference>
<dbReference type="Proteomes" id="UP000799779">
    <property type="component" value="Unassembled WGS sequence"/>
</dbReference>
<dbReference type="NCBIfam" id="TIGR04532">
    <property type="entry name" value="PT_fungal_PKS"/>
    <property type="match status" value="1"/>
</dbReference>
<comment type="cofactor">
    <cofactor evidence="1">
        <name>pantetheine 4'-phosphate</name>
        <dbReference type="ChEBI" id="CHEBI:47942"/>
    </cofactor>
</comment>
<dbReference type="InterPro" id="IPR050091">
    <property type="entry name" value="PKS_NRPS_Biosynth_Enz"/>
</dbReference>
<accession>A0A6A5WL05</accession>
<dbReference type="Pfam" id="PF00550">
    <property type="entry name" value="PP-binding"/>
    <property type="match status" value="1"/>
</dbReference>
<dbReference type="Pfam" id="PF16073">
    <property type="entry name" value="SAT"/>
    <property type="match status" value="1"/>
</dbReference>
<dbReference type="PROSITE" id="PS52019">
    <property type="entry name" value="PKS_MFAS_DH"/>
    <property type="match status" value="1"/>
</dbReference>
<dbReference type="GO" id="GO:0006633">
    <property type="term" value="P:fatty acid biosynthetic process"/>
    <property type="evidence" value="ECO:0007669"/>
    <property type="project" value="TreeGrafter"/>
</dbReference>
<keyword evidence="3" id="KW-0597">Phosphoprotein</keyword>
<gene>
    <name evidence="11" type="ORF">P154DRAFT_522123</name>
</gene>
<dbReference type="SUPFAM" id="SSF47336">
    <property type="entry name" value="ACP-like"/>
    <property type="match status" value="1"/>
</dbReference>
<evidence type="ECO:0000256" key="3">
    <source>
        <dbReference type="ARBA" id="ARBA00022553"/>
    </source>
</evidence>
<proteinExistence type="predicted"/>
<organism evidence="11 12">
    <name type="scientific">Amniculicola lignicola CBS 123094</name>
    <dbReference type="NCBI Taxonomy" id="1392246"/>
    <lineage>
        <taxon>Eukaryota</taxon>
        <taxon>Fungi</taxon>
        <taxon>Dikarya</taxon>
        <taxon>Ascomycota</taxon>
        <taxon>Pezizomycotina</taxon>
        <taxon>Dothideomycetes</taxon>
        <taxon>Pleosporomycetidae</taxon>
        <taxon>Pleosporales</taxon>
        <taxon>Amniculicolaceae</taxon>
        <taxon>Amniculicola</taxon>
    </lineage>
</organism>
<dbReference type="Gene3D" id="3.10.129.110">
    <property type="entry name" value="Polyketide synthase dehydratase"/>
    <property type="match status" value="1"/>
</dbReference>
<evidence type="ECO:0000259" key="9">
    <source>
        <dbReference type="PROSITE" id="PS52004"/>
    </source>
</evidence>
<feature type="region of interest" description="Disordered" evidence="7">
    <location>
        <begin position="1778"/>
        <end position="1812"/>
    </location>
</feature>
<evidence type="ECO:0000256" key="7">
    <source>
        <dbReference type="SAM" id="MobiDB-lite"/>
    </source>
</evidence>
<dbReference type="Gene3D" id="3.30.70.250">
    <property type="entry name" value="Malonyl-CoA ACP transacylase, ACP-binding"/>
    <property type="match status" value="1"/>
</dbReference>
<dbReference type="SUPFAM" id="SSF52151">
    <property type="entry name" value="FabD/lysophospholipase-like"/>
    <property type="match status" value="1"/>
</dbReference>
<feature type="compositionally biased region" description="Polar residues" evidence="7">
    <location>
        <begin position="1785"/>
        <end position="1799"/>
    </location>
</feature>
<dbReference type="Gene3D" id="3.40.50.1820">
    <property type="entry name" value="alpha/beta hydrolase"/>
    <property type="match status" value="1"/>
</dbReference>
<dbReference type="Pfam" id="PF14765">
    <property type="entry name" value="PS-DH"/>
    <property type="match status" value="1"/>
</dbReference>
<dbReference type="InterPro" id="IPR016036">
    <property type="entry name" value="Malonyl_transacylase_ACP-bd"/>
</dbReference>
<dbReference type="FunFam" id="3.40.50.1820:FF:000116">
    <property type="entry name" value="Sterigmatocystin biosynthesis polyketide synthase"/>
    <property type="match status" value="1"/>
</dbReference>
<reference evidence="11" key="1">
    <citation type="journal article" date="2020" name="Stud. Mycol.">
        <title>101 Dothideomycetes genomes: a test case for predicting lifestyles and emergence of pathogens.</title>
        <authorList>
            <person name="Haridas S."/>
            <person name="Albert R."/>
            <person name="Binder M."/>
            <person name="Bloem J."/>
            <person name="Labutti K."/>
            <person name="Salamov A."/>
            <person name="Andreopoulos B."/>
            <person name="Baker S."/>
            <person name="Barry K."/>
            <person name="Bills G."/>
            <person name="Bluhm B."/>
            <person name="Cannon C."/>
            <person name="Castanera R."/>
            <person name="Culley D."/>
            <person name="Daum C."/>
            <person name="Ezra D."/>
            <person name="Gonzalez J."/>
            <person name="Henrissat B."/>
            <person name="Kuo A."/>
            <person name="Liang C."/>
            <person name="Lipzen A."/>
            <person name="Lutzoni F."/>
            <person name="Magnuson J."/>
            <person name="Mondo S."/>
            <person name="Nolan M."/>
            <person name="Ohm R."/>
            <person name="Pangilinan J."/>
            <person name="Park H.-J."/>
            <person name="Ramirez L."/>
            <person name="Alfaro M."/>
            <person name="Sun H."/>
            <person name="Tritt A."/>
            <person name="Yoshinaga Y."/>
            <person name="Zwiers L.-H."/>
            <person name="Turgeon B."/>
            <person name="Goodwin S."/>
            <person name="Spatafora J."/>
            <person name="Crous P."/>
            <person name="Grigoriev I."/>
        </authorList>
    </citation>
    <scope>NUCLEOTIDE SEQUENCE</scope>
    <source>
        <strain evidence="11">CBS 123094</strain>
    </source>
</reference>
<feature type="active site" description="Proton acceptor; for dehydratase activity" evidence="6">
    <location>
        <position position="1363"/>
    </location>
</feature>
<dbReference type="Pfam" id="PF02801">
    <property type="entry name" value="Ketoacyl-synt_C"/>
    <property type="match status" value="1"/>
</dbReference>